<dbReference type="AlphaFoldDB" id="A0A811VB12"/>
<evidence type="ECO:0000256" key="1">
    <source>
        <dbReference type="SAM" id="MobiDB-lite"/>
    </source>
</evidence>
<evidence type="ECO:0000313" key="2">
    <source>
        <dbReference type="EMBL" id="CAD7011432.1"/>
    </source>
</evidence>
<feature type="region of interest" description="Disordered" evidence="1">
    <location>
        <begin position="1"/>
        <end position="23"/>
    </location>
</feature>
<evidence type="ECO:0000313" key="3">
    <source>
        <dbReference type="Proteomes" id="UP000606786"/>
    </source>
</evidence>
<feature type="compositionally biased region" description="Low complexity" evidence="1">
    <location>
        <begin position="1"/>
        <end position="21"/>
    </location>
</feature>
<comment type="caution">
    <text evidence="2">The sequence shown here is derived from an EMBL/GenBank/DDBJ whole genome shotgun (WGS) entry which is preliminary data.</text>
</comment>
<sequence>MTTPLSLKSLPSTTTSSGPSSHQEKHHILLHATTIDTGILTTLPTVIAYVNTEQRRVVARALLDICSQTSIVCRSLVERLWLQIYPVANIDMRELRISSPYDPLCRMLLSVKVIHELDLKTQARHLSLATREQYASMKMADTNFHTSSSNE</sequence>
<protein>
    <submittedName>
        <fullName evidence="2">(Mediterranean fruit fly) hypothetical protein</fullName>
    </submittedName>
</protein>
<dbReference type="Proteomes" id="UP000606786">
    <property type="component" value="Unassembled WGS sequence"/>
</dbReference>
<organism evidence="2 3">
    <name type="scientific">Ceratitis capitata</name>
    <name type="common">Mediterranean fruit fly</name>
    <name type="synonym">Tephritis capitata</name>
    <dbReference type="NCBI Taxonomy" id="7213"/>
    <lineage>
        <taxon>Eukaryota</taxon>
        <taxon>Metazoa</taxon>
        <taxon>Ecdysozoa</taxon>
        <taxon>Arthropoda</taxon>
        <taxon>Hexapoda</taxon>
        <taxon>Insecta</taxon>
        <taxon>Pterygota</taxon>
        <taxon>Neoptera</taxon>
        <taxon>Endopterygota</taxon>
        <taxon>Diptera</taxon>
        <taxon>Brachycera</taxon>
        <taxon>Muscomorpha</taxon>
        <taxon>Tephritoidea</taxon>
        <taxon>Tephritidae</taxon>
        <taxon>Ceratitis</taxon>
        <taxon>Ceratitis</taxon>
    </lineage>
</organism>
<name>A0A811VB12_CERCA</name>
<gene>
    <name evidence="2" type="ORF">CCAP1982_LOCUS19532</name>
</gene>
<reference evidence="2" key="1">
    <citation type="submission" date="2020-11" db="EMBL/GenBank/DDBJ databases">
        <authorList>
            <person name="Whitehead M."/>
        </authorList>
    </citation>
    <scope>NUCLEOTIDE SEQUENCE</scope>
    <source>
        <strain evidence="2">EGII</strain>
    </source>
</reference>
<keyword evidence="3" id="KW-1185">Reference proteome</keyword>
<accession>A0A811VB12</accession>
<dbReference type="EMBL" id="CAJHJT010000056">
    <property type="protein sequence ID" value="CAD7011432.1"/>
    <property type="molecule type" value="Genomic_DNA"/>
</dbReference>
<proteinExistence type="predicted"/>